<gene>
    <name evidence="1" type="ORF">BLNAU_6493</name>
</gene>
<keyword evidence="2" id="KW-1185">Reference proteome</keyword>
<reference evidence="1 2" key="1">
    <citation type="journal article" date="2022" name="bioRxiv">
        <title>Genomics of Preaxostyla Flagellates Illuminates Evolutionary Transitions and the Path Towards Mitochondrial Loss.</title>
        <authorList>
            <person name="Novak L.V.F."/>
            <person name="Treitli S.C."/>
            <person name="Pyrih J."/>
            <person name="Halakuc P."/>
            <person name="Pipaliya S.V."/>
            <person name="Vacek V."/>
            <person name="Brzon O."/>
            <person name="Soukal P."/>
            <person name="Eme L."/>
            <person name="Dacks J.B."/>
            <person name="Karnkowska A."/>
            <person name="Elias M."/>
            <person name="Hampl V."/>
        </authorList>
    </citation>
    <scope>NUCLEOTIDE SEQUENCE [LARGE SCALE GENOMIC DNA]</scope>
    <source>
        <strain evidence="1">NAU3</strain>
        <tissue evidence="1">Gut</tissue>
    </source>
</reference>
<comment type="caution">
    <text evidence="1">The sequence shown here is derived from an EMBL/GenBank/DDBJ whole genome shotgun (WGS) entry which is preliminary data.</text>
</comment>
<sequence length="864" mass="94946">MFTHESIRCADEYQTMTANPTNFLDVIPQSFFHTTAGADVDMTKHSDTVSPLPSFIASPLHALTNRTSSGAFAFGLEDTSLSVRLAAQKALTAFVGEYPPLAYACLALEMDAVSESGMQSDVFISHLITILRVARQLHFDLTEFSPAQHTFTFMYPSPITDTHLTFLVSCIEHALQPLQDMLFTALSFFIFEDSHIPDSVIALCTKFVAASRTNTPSTHFALHRLFRAHSSLQLIARTTEILTLAHGRSSEASLSSLHPSVLLCIIVLSAIRAENPRLFLKHIRFDNHSRSVKKRKVSSKAVQPKTLRTSFHSTLTPRRMSYSLLFSKSSKGPSYSQWSLPRHLETNMIEFALASEIELEGAQLVYDRQSRDFEKREVQHGDSSGVSGVLALFGKTPLLSSSLMSPSPLPFVTESLSLIFILARHIITLHLSFEGNNTQLDLQNLRSRAVFNQQILSNFPFCSPSSAPTTPLTALALSVLDAVTTILDLIQIAQVRSSSLEDPHETLLQHLNSLVDAHSKIGTVFFIGCTPPCTPVENQTFVFLSSILLLIELVFHLFTLQHHSMHSHAFPFSIDLQDPSIQQYITNQLAQFCIFITSSQDAIHRVPSLPSPTLAKFIASVAASLGNIAIDATLFIDVVQVMLQELVCTTHSATFSIPNRANTTSQTATLDVKLASSVLLPPSADPPHSLLPVNPTSPGLLFSLPLKLSDVAFHHSQLTLQTTITLSREQNDSTQEEWTLFHNIPHCQTVHHINTPKFLSIESSFSVEVDTPTSVQTDATIALSVLTKPILSISTSTSANHLAPVKESATSLDSDSELEIIEQGSRDDVQTVGALSSLFARDRRRHPNIIQIGNSVFADDSSLG</sequence>
<proteinExistence type="predicted"/>
<protein>
    <recommendedName>
        <fullName evidence="3">Pre-rRNA-processing protein RIX1</fullName>
    </recommendedName>
</protein>
<organism evidence="1 2">
    <name type="scientific">Blattamonas nauphoetae</name>
    <dbReference type="NCBI Taxonomy" id="2049346"/>
    <lineage>
        <taxon>Eukaryota</taxon>
        <taxon>Metamonada</taxon>
        <taxon>Preaxostyla</taxon>
        <taxon>Oxymonadida</taxon>
        <taxon>Blattamonas</taxon>
    </lineage>
</organism>
<evidence type="ECO:0000313" key="2">
    <source>
        <dbReference type="Proteomes" id="UP001281761"/>
    </source>
</evidence>
<accession>A0ABQ9Y422</accession>
<evidence type="ECO:0000313" key="1">
    <source>
        <dbReference type="EMBL" id="KAK2958459.1"/>
    </source>
</evidence>
<dbReference type="EMBL" id="JARBJD010000037">
    <property type="protein sequence ID" value="KAK2958459.1"/>
    <property type="molecule type" value="Genomic_DNA"/>
</dbReference>
<name>A0ABQ9Y422_9EUKA</name>
<evidence type="ECO:0008006" key="3">
    <source>
        <dbReference type="Google" id="ProtNLM"/>
    </source>
</evidence>
<dbReference type="Proteomes" id="UP001281761">
    <property type="component" value="Unassembled WGS sequence"/>
</dbReference>